<evidence type="ECO:0000313" key="3">
    <source>
        <dbReference type="Proteomes" id="UP000078459"/>
    </source>
</evidence>
<dbReference type="Proteomes" id="UP000078459">
    <property type="component" value="Unassembled WGS sequence"/>
</dbReference>
<accession>A0A179DI16</accession>
<gene>
    <name evidence="2" type="ORF">A5893_06895</name>
</gene>
<name>A0A179DI16_9SPHI</name>
<evidence type="ECO:0000256" key="1">
    <source>
        <dbReference type="ARBA" id="ARBA00022649"/>
    </source>
</evidence>
<dbReference type="RefSeq" id="WP_068821893.1">
    <property type="nucleotide sequence ID" value="NZ_LWHJ01000022.1"/>
</dbReference>
<dbReference type="InterPro" id="IPR007712">
    <property type="entry name" value="RelE/ParE_toxin"/>
</dbReference>
<dbReference type="EMBL" id="LWHJ01000022">
    <property type="protein sequence ID" value="OAQ40661.1"/>
    <property type="molecule type" value="Genomic_DNA"/>
</dbReference>
<evidence type="ECO:0000313" key="2">
    <source>
        <dbReference type="EMBL" id="OAQ40661.1"/>
    </source>
</evidence>
<dbReference type="STRING" id="1826909.A5893_06895"/>
<keyword evidence="3" id="KW-1185">Reference proteome</keyword>
<dbReference type="Pfam" id="PF05016">
    <property type="entry name" value="ParE_toxin"/>
    <property type="match status" value="1"/>
</dbReference>
<dbReference type="NCBIfam" id="TIGR02385">
    <property type="entry name" value="RelE_StbE"/>
    <property type="match status" value="1"/>
</dbReference>
<dbReference type="OrthoDB" id="1098070at2"/>
<dbReference type="InterPro" id="IPR035093">
    <property type="entry name" value="RelE/ParE_toxin_dom_sf"/>
</dbReference>
<proteinExistence type="predicted"/>
<organism evidence="2 3">
    <name type="scientific">Pedobacter psychrophilus</name>
    <dbReference type="NCBI Taxonomy" id="1826909"/>
    <lineage>
        <taxon>Bacteria</taxon>
        <taxon>Pseudomonadati</taxon>
        <taxon>Bacteroidota</taxon>
        <taxon>Sphingobacteriia</taxon>
        <taxon>Sphingobacteriales</taxon>
        <taxon>Sphingobacteriaceae</taxon>
        <taxon>Pedobacter</taxon>
    </lineage>
</organism>
<reference evidence="2 3" key="2">
    <citation type="submission" date="2016-06" db="EMBL/GenBank/DDBJ databases">
        <title>Pedobacter psychrophilus sp. nov., isolated from Antarctic fragmentary rock.</title>
        <authorList>
            <person name="Svec P."/>
        </authorList>
    </citation>
    <scope>NUCLEOTIDE SEQUENCE [LARGE SCALE GENOMIC DNA]</scope>
    <source>
        <strain evidence="2 3">CCM 8644</strain>
    </source>
</reference>
<sequence>MVKRVVWTETALKDNYKIYKFWTKRNKSKTFSKKLALLFEQKINLLASFPKIGLETDYKNIHIKFISNYSIFYKIESEQLIVLRIFDSSQDPIIIKPY</sequence>
<comment type="caution">
    <text evidence="2">The sequence shown here is derived from an EMBL/GenBank/DDBJ whole genome shotgun (WGS) entry which is preliminary data.</text>
</comment>
<evidence type="ECO:0008006" key="4">
    <source>
        <dbReference type="Google" id="ProtNLM"/>
    </source>
</evidence>
<reference evidence="2 3" key="1">
    <citation type="submission" date="2016-04" db="EMBL/GenBank/DDBJ databases">
        <authorList>
            <person name="Evans L.H."/>
            <person name="Alamgir A."/>
            <person name="Owens N."/>
            <person name="Weber N.D."/>
            <person name="Virtaneva K."/>
            <person name="Barbian K."/>
            <person name="Babar A."/>
            <person name="Rosenke K."/>
        </authorList>
    </citation>
    <scope>NUCLEOTIDE SEQUENCE [LARGE SCALE GENOMIC DNA]</scope>
    <source>
        <strain evidence="2 3">CCM 8644</strain>
    </source>
</reference>
<keyword evidence="1" id="KW-1277">Toxin-antitoxin system</keyword>
<dbReference type="Gene3D" id="3.30.2310.20">
    <property type="entry name" value="RelE-like"/>
    <property type="match status" value="1"/>
</dbReference>
<dbReference type="AlphaFoldDB" id="A0A179DI16"/>
<protein>
    <recommendedName>
        <fullName evidence="4">Plasmid stabilization protein</fullName>
    </recommendedName>
</protein>